<reference evidence="17 18" key="1">
    <citation type="submission" date="2023-03" db="EMBL/GenBank/DDBJ databases">
        <title>Halomonas sp. nov., isolated from Korean tranditional fermented seafood 'Jeotgal'.</title>
        <authorList>
            <person name="Kim B."/>
            <person name="Shin N.-R."/>
        </authorList>
    </citation>
    <scope>NUCLEOTIDE SEQUENCE [LARGE SCALE GENOMIC DNA]</scope>
    <source>
        <strain evidence="17 18">SG2L-4</strain>
    </source>
</reference>
<feature type="chain" id="PRO_5045898589" evidence="14">
    <location>
        <begin position="26"/>
        <end position="677"/>
    </location>
</feature>
<dbReference type="PANTHER" id="PTHR30069:SF29">
    <property type="entry name" value="HEMOGLOBIN AND HEMOGLOBIN-HAPTOGLOBIN-BINDING PROTEIN 1-RELATED"/>
    <property type="match status" value="1"/>
</dbReference>
<dbReference type="PROSITE" id="PS01156">
    <property type="entry name" value="TONB_DEPENDENT_REC_2"/>
    <property type="match status" value="1"/>
</dbReference>
<dbReference type="CDD" id="cd01347">
    <property type="entry name" value="ligand_gated_channel"/>
    <property type="match status" value="1"/>
</dbReference>
<dbReference type="InterPro" id="IPR039426">
    <property type="entry name" value="TonB-dep_rcpt-like"/>
</dbReference>
<keyword evidence="8 11" id="KW-0472">Membrane</keyword>
<name>A0ABY9Z0J1_9GAMM</name>
<sequence length="677" mass="72344">MLSHREAIRWLAAGLLLAGAGSVQADEPKSLDTLVVLGTGQQTSVFDNPASISVVGAEELGRASTSSVADLLRDVPGLTVYDNGSPGMPRITLRGETSRRVNVQIDGHALSDHSPHGAPLLLDPSTIERIEVVRGPSSVLSGSNAIGGVVNIITRRGGEAPLSGSVTATGHTATQGGSTSATLQGASGDVDWRVSAGAGDEGDRRTPDGTLDNTGHSFDQLSTHLGYQVSEKHYLAFKADQYRLEADVYSPPPAGFTDFAVTLPQRDLRKGGLFYEGTKLAPWLDELKASTYYQTVERRFESQAEMATGRAIGSASDDRQITYGVNAQAELDLMPVGQTLVGAEYERDALDTDKTSRVFLPFPPPQGQQQVSTVTDEAHIETFSGYAQQAFSLDDATTLYLGARGYLVDASLDASSDKPLADNSDERLLGSLSLVHRPSDDWSLRANLAQGYSYPTLEQLFLTTSASGTAVYGNPDLSPERANTLELGARYRGGPVTLDATLFHTRARDYIGEEDLPAAGPGPAPRRFINVDRANTTGLELRAEYDLPTLDTTTLYASGSVLERELDYGRVTTTDSGTPRLGGRAGVRHARPVSDTLMFDADLYARGESGAKLRNAEGELTSRSSGYGTLNVRLGLGHSEHFDLGLDLYNLLDRAYAPYGEVPGAERSASLTGTLYF</sequence>
<evidence type="ECO:0000259" key="15">
    <source>
        <dbReference type="Pfam" id="PF00593"/>
    </source>
</evidence>
<evidence type="ECO:0000313" key="18">
    <source>
        <dbReference type="Proteomes" id="UP001301869"/>
    </source>
</evidence>
<keyword evidence="18" id="KW-1185">Reference proteome</keyword>
<dbReference type="RefSeq" id="WP_311883975.1">
    <property type="nucleotide sequence ID" value="NZ_CP119391.1"/>
</dbReference>
<comment type="subcellular location">
    <subcellularLocation>
        <location evidence="1 11">Cell outer membrane</location>
        <topology evidence="1 11">Multi-pass membrane protein</topology>
    </subcellularLocation>
</comment>
<dbReference type="SUPFAM" id="SSF56935">
    <property type="entry name" value="Porins"/>
    <property type="match status" value="1"/>
</dbReference>
<evidence type="ECO:0000256" key="2">
    <source>
        <dbReference type="ARBA" id="ARBA00008143"/>
    </source>
</evidence>
<evidence type="ECO:0000256" key="3">
    <source>
        <dbReference type="ARBA" id="ARBA00022448"/>
    </source>
</evidence>
<proteinExistence type="inferred from homology"/>
<dbReference type="PANTHER" id="PTHR30069">
    <property type="entry name" value="TONB-DEPENDENT OUTER MEMBRANE RECEPTOR"/>
    <property type="match status" value="1"/>
</dbReference>
<accession>A0ABY9Z0J1</accession>
<evidence type="ECO:0000256" key="9">
    <source>
        <dbReference type="ARBA" id="ARBA00023170"/>
    </source>
</evidence>
<protein>
    <submittedName>
        <fullName evidence="17">TonB-dependent receptor</fullName>
    </submittedName>
</protein>
<dbReference type="Gene3D" id="2.170.130.10">
    <property type="entry name" value="TonB-dependent receptor, plug domain"/>
    <property type="match status" value="1"/>
</dbReference>
<dbReference type="PROSITE" id="PS00430">
    <property type="entry name" value="TONB_DEPENDENT_REC_1"/>
    <property type="match status" value="1"/>
</dbReference>
<dbReference type="PROSITE" id="PS52016">
    <property type="entry name" value="TONB_DEPENDENT_REC_3"/>
    <property type="match status" value="1"/>
</dbReference>
<feature type="short sequence motif" description="TonB C-terminal box" evidence="13">
    <location>
        <begin position="660"/>
        <end position="677"/>
    </location>
</feature>
<dbReference type="Gene3D" id="2.40.170.20">
    <property type="entry name" value="TonB-dependent receptor, beta-barrel domain"/>
    <property type="match status" value="1"/>
</dbReference>
<dbReference type="Proteomes" id="UP001301869">
    <property type="component" value="Chromosome"/>
</dbReference>
<evidence type="ECO:0000256" key="12">
    <source>
        <dbReference type="PROSITE-ProRule" id="PRU10143"/>
    </source>
</evidence>
<comment type="similarity">
    <text evidence="2">Belongs to the TonB-dependent receptor family. Hemoglobin/haptoglobin binding protein subfamily.</text>
</comment>
<dbReference type="InterPro" id="IPR010916">
    <property type="entry name" value="TonB_box_CS"/>
</dbReference>
<evidence type="ECO:0000256" key="1">
    <source>
        <dbReference type="ARBA" id="ARBA00004571"/>
    </source>
</evidence>
<feature type="signal peptide" evidence="14">
    <location>
        <begin position="1"/>
        <end position="25"/>
    </location>
</feature>
<keyword evidence="9 17" id="KW-0675">Receptor</keyword>
<evidence type="ECO:0000256" key="4">
    <source>
        <dbReference type="ARBA" id="ARBA00022452"/>
    </source>
</evidence>
<gene>
    <name evidence="17" type="ORF">P1P91_01285</name>
</gene>
<keyword evidence="10 11" id="KW-0998">Cell outer membrane</keyword>
<dbReference type="InterPro" id="IPR010917">
    <property type="entry name" value="TonB_rcpt_CS"/>
</dbReference>
<evidence type="ECO:0000256" key="11">
    <source>
        <dbReference type="PROSITE-ProRule" id="PRU01360"/>
    </source>
</evidence>
<evidence type="ECO:0000256" key="13">
    <source>
        <dbReference type="PROSITE-ProRule" id="PRU10144"/>
    </source>
</evidence>
<evidence type="ECO:0000256" key="5">
    <source>
        <dbReference type="ARBA" id="ARBA00022692"/>
    </source>
</evidence>
<keyword evidence="3 11" id="KW-0813">Transport</keyword>
<evidence type="ECO:0000256" key="14">
    <source>
        <dbReference type="SAM" id="SignalP"/>
    </source>
</evidence>
<dbReference type="Pfam" id="PF00593">
    <property type="entry name" value="TonB_dep_Rec_b-barrel"/>
    <property type="match status" value="1"/>
</dbReference>
<evidence type="ECO:0000256" key="6">
    <source>
        <dbReference type="ARBA" id="ARBA00022729"/>
    </source>
</evidence>
<dbReference type="Pfam" id="PF07715">
    <property type="entry name" value="Plug"/>
    <property type="match status" value="1"/>
</dbReference>
<dbReference type="InterPro" id="IPR036942">
    <property type="entry name" value="Beta-barrel_TonB_sf"/>
</dbReference>
<evidence type="ECO:0000256" key="7">
    <source>
        <dbReference type="ARBA" id="ARBA00023077"/>
    </source>
</evidence>
<keyword evidence="7 12" id="KW-0798">TonB box</keyword>
<dbReference type="InterPro" id="IPR000531">
    <property type="entry name" value="Beta-barrel_TonB"/>
</dbReference>
<evidence type="ECO:0000313" key="17">
    <source>
        <dbReference type="EMBL" id="WNK20348.1"/>
    </source>
</evidence>
<organism evidence="17 18">
    <name type="scientific">Halomonas piscis</name>
    <dbReference type="NCBI Taxonomy" id="3031727"/>
    <lineage>
        <taxon>Bacteria</taxon>
        <taxon>Pseudomonadati</taxon>
        <taxon>Pseudomonadota</taxon>
        <taxon>Gammaproteobacteria</taxon>
        <taxon>Oceanospirillales</taxon>
        <taxon>Halomonadaceae</taxon>
        <taxon>Halomonas</taxon>
    </lineage>
</organism>
<evidence type="ECO:0000256" key="10">
    <source>
        <dbReference type="ARBA" id="ARBA00023237"/>
    </source>
</evidence>
<keyword evidence="6 14" id="KW-0732">Signal</keyword>
<feature type="domain" description="TonB-dependent receptor plug" evidence="16">
    <location>
        <begin position="46"/>
        <end position="149"/>
    </location>
</feature>
<evidence type="ECO:0000259" key="16">
    <source>
        <dbReference type="Pfam" id="PF07715"/>
    </source>
</evidence>
<feature type="domain" description="TonB-dependent receptor-like beta-barrel" evidence="15">
    <location>
        <begin position="228"/>
        <end position="651"/>
    </location>
</feature>
<keyword evidence="5 11" id="KW-0812">Transmembrane</keyword>
<feature type="short sequence motif" description="TonB box" evidence="12">
    <location>
        <begin position="33"/>
        <end position="39"/>
    </location>
</feature>
<evidence type="ECO:0000256" key="8">
    <source>
        <dbReference type="ARBA" id="ARBA00023136"/>
    </source>
</evidence>
<keyword evidence="4 11" id="KW-1134">Transmembrane beta strand</keyword>
<dbReference type="InterPro" id="IPR037066">
    <property type="entry name" value="Plug_dom_sf"/>
</dbReference>
<dbReference type="InterPro" id="IPR012910">
    <property type="entry name" value="Plug_dom"/>
</dbReference>
<dbReference type="EMBL" id="CP119391">
    <property type="protein sequence ID" value="WNK20348.1"/>
    <property type="molecule type" value="Genomic_DNA"/>
</dbReference>